<dbReference type="RefSeq" id="WP_148067375.1">
    <property type="nucleotide sequence ID" value="NZ_VRZA01000002.1"/>
</dbReference>
<proteinExistence type="predicted"/>
<evidence type="ECO:0000256" key="6">
    <source>
        <dbReference type="SAM" id="Phobius"/>
    </source>
</evidence>
<evidence type="ECO:0000256" key="4">
    <source>
        <dbReference type="ARBA" id="ARBA00022989"/>
    </source>
</evidence>
<evidence type="ECO:0000256" key="2">
    <source>
        <dbReference type="ARBA" id="ARBA00022475"/>
    </source>
</evidence>
<keyword evidence="4 6" id="KW-1133">Transmembrane helix</keyword>
<keyword evidence="9" id="KW-1185">Reference proteome</keyword>
<feature type="transmembrane region" description="Helical" evidence="6">
    <location>
        <begin position="20"/>
        <end position="41"/>
    </location>
</feature>
<reference evidence="8 9" key="1">
    <citation type="submission" date="2019-08" db="EMBL/GenBank/DDBJ databases">
        <title>Parahaliea maris sp. nov., isolated from the surface seawater.</title>
        <authorList>
            <person name="Liu Y."/>
        </authorList>
    </citation>
    <scope>NUCLEOTIDE SEQUENCE [LARGE SCALE GENOMIC DNA]</scope>
    <source>
        <strain evidence="8 9">HSLHS9</strain>
    </source>
</reference>
<dbReference type="InterPro" id="IPR051791">
    <property type="entry name" value="Pra-immunoreactive"/>
</dbReference>
<keyword evidence="5 6" id="KW-0472">Membrane</keyword>
<evidence type="ECO:0000256" key="5">
    <source>
        <dbReference type="ARBA" id="ARBA00023136"/>
    </source>
</evidence>
<comment type="caution">
    <text evidence="8">The sequence shown here is derived from an EMBL/GenBank/DDBJ whole genome shotgun (WGS) entry which is preliminary data.</text>
</comment>
<evidence type="ECO:0000313" key="9">
    <source>
        <dbReference type="Proteomes" id="UP000321039"/>
    </source>
</evidence>
<organism evidence="8 9">
    <name type="scientific">Parahaliea maris</name>
    <dbReference type="NCBI Taxonomy" id="2716870"/>
    <lineage>
        <taxon>Bacteria</taxon>
        <taxon>Pseudomonadati</taxon>
        <taxon>Pseudomonadota</taxon>
        <taxon>Gammaproteobacteria</taxon>
        <taxon>Cellvibrionales</taxon>
        <taxon>Halieaceae</taxon>
        <taxon>Parahaliea</taxon>
    </lineage>
</organism>
<comment type="subcellular location">
    <subcellularLocation>
        <location evidence="1">Cell membrane</location>
        <topology evidence="1">Multi-pass membrane protein</topology>
    </subcellularLocation>
</comment>
<sequence length="157" mass="17302">MPESRPPALPRRLIAMVYDTFLVLPLIMLNVGIAMALHGAIARGDAEPLHPQLVQLIALVTVIGFFSAFWLKSGQTLGMQAWRIKLVASDGSAPGWSQSVRRCLGALLSAACLGMGYWWCLFDRRGRYWHDYLSGTELLLVDKPPRKKKGKAAEPAA</sequence>
<keyword evidence="2" id="KW-1003">Cell membrane</keyword>
<feature type="transmembrane region" description="Helical" evidence="6">
    <location>
        <begin position="53"/>
        <end position="71"/>
    </location>
</feature>
<feature type="transmembrane region" description="Helical" evidence="6">
    <location>
        <begin position="104"/>
        <end position="122"/>
    </location>
</feature>
<dbReference type="PANTHER" id="PTHR36115">
    <property type="entry name" value="PROLINE-RICH ANTIGEN HOMOLOG-RELATED"/>
    <property type="match status" value="1"/>
</dbReference>
<evidence type="ECO:0000313" key="8">
    <source>
        <dbReference type="EMBL" id="TXS95464.1"/>
    </source>
</evidence>
<evidence type="ECO:0000259" key="7">
    <source>
        <dbReference type="Pfam" id="PF06271"/>
    </source>
</evidence>
<keyword evidence="3 6" id="KW-0812">Transmembrane</keyword>
<dbReference type="GO" id="GO:0005886">
    <property type="term" value="C:plasma membrane"/>
    <property type="evidence" value="ECO:0007669"/>
    <property type="project" value="UniProtKB-SubCell"/>
</dbReference>
<protein>
    <submittedName>
        <fullName evidence="8">RDD family protein</fullName>
    </submittedName>
</protein>
<dbReference type="Proteomes" id="UP000321039">
    <property type="component" value="Unassembled WGS sequence"/>
</dbReference>
<dbReference type="Pfam" id="PF06271">
    <property type="entry name" value="RDD"/>
    <property type="match status" value="1"/>
</dbReference>
<feature type="domain" description="RDD" evidence="7">
    <location>
        <begin position="7"/>
        <end position="135"/>
    </location>
</feature>
<name>A0A5C9A5Z4_9GAMM</name>
<accession>A0A5C9A5Z4</accession>
<dbReference type="EMBL" id="VRZA01000002">
    <property type="protein sequence ID" value="TXS95464.1"/>
    <property type="molecule type" value="Genomic_DNA"/>
</dbReference>
<dbReference type="AlphaFoldDB" id="A0A5C9A5Z4"/>
<gene>
    <name evidence="8" type="ORF">FV139_06135</name>
</gene>
<dbReference type="InterPro" id="IPR010432">
    <property type="entry name" value="RDD"/>
</dbReference>
<evidence type="ECO:0000256" key="1">
    <source>
        <dbReference type="ARBA" id="ARBA00004651"/>
    </source>
</evidence>
<dbReference type="PANTHER" id="PTHR36115:SF10">
    <property type="entry name" value="RDD DOMAIN-CONTAINING PROTEIN"/>
    <property type="match status" value="1"/>
</dbReference>
<evidence type="ECO:0000256" key="3">
    <source>
        <dbReference type="ARBA" id="ARBA00022692"/>
    </source>
</evidence>